<name>A0ACB8UEI5_9APHY</name>
<dbReference type="EMBL" id="MU274903">
    <property type="protein sequence ID" value="KAI0092648.1"/>
    <property type="molecule type" value="Genomic_DNA"/>
</dbReference>
<gene>
    <name evidence="1" type="ORF">BDY19DRAFT_903432</name>
</gene>
<organism evidence="1 2">
    <name type="scientific">Irpex rosettiformis</name>
    <dbReference type="NCBI Taxonomy" id="378272"/>
    <lineage>
        <taxon>Eukaryota</taxon>
        <taxon>Fungi</taxon>
        <taxon>Dikarya</taxon>
        <taxon>Basidiomycota</taxon>
        <taxon>Agaricomycotina</taxon>
        <taxon>Agaricomycetes</taxon>
        <taxon>Polyporales</taxon>
        <taxon>Irpicaceae</taxon>
        <taxon>Irpex</taxon>
    </lineage>
</organism>
<sequence>MSCWSSFFRCKPSTDEEPANNATWRTPQWPQRDLPPWTYSGMLGLDGDCGATPVSSRTARHRHRHPTSGILKERSNSRPNSHLPVHNPGISVRPENIPLLFPWTPGNGRPRSFVDPNPVVGETLANSIPTPRWQPINPWVGNSFVSQPVDGSGPSMLCTPLTTPGSLPPAVRPLATTAPATMVASLPIGTQVAETPDLWAHMPNLPNRSSTTTPRSSRQRRRVADSDSDDSDDDSPVIPVIPPTPGSFRSGTRPPSTPFSASTNAQAIPTPTGVWIPADQLGWEPHPCPDPMMHADSFWTPHAFSVPRRYWTPADYLSILRLTGGVPPPGTAPDWVSPAWPMQATNPAQLAFSLHLNPTLTPNPNNSWWPHLVWDVSEHPNYAKRFTGRDLTVALSDRFNETAVYPSSTVLHIYVDHHLATTAFWGPIVVKNKKGISVYDVLQAVFDYFQTPLKQSEFSYLVNLDPENHAKMCDSFQQRCLISRNQLPLFEREQGIRRIDTFGDKKRWWGVWITHKPGGTSYLNLGLVGTRRVPGSF</sequence>
<protein>
    <submittedName>
        <fullName evidence="1">Uncharacterized protein</fullName>
    </submittedName>
</protein>
<keyword evidence="2" id="KW-1185">Reference proteome</keyword>
<evidence type="ECO:0000313" key="1">
    <source>
        <dbReference type="EMBL" id="KAI0092648.1"/>
    </source>
</evidence>
<proteinExistence type="predicted"/>
<dbReference type="Proteomes" id="UP001055072">
    <property type="component" value="Unassembled WGS sequence"/>
</dbReference>
<comment type="caution">
    <text evidence="1">The sequence shown here is derived from an EMBL/GenBank/DDBJ whole genome shotgun (WGS) entry which is preliminary data.</text>
</comment>
<evidence type="ECO:0000313" key="2">
    <source>
        <dbReference type="Proteomes" id="UP001055072"/>
    </source>
</evidence>
<accession>A0ACB8UEI5</accession>
<reference evidence="1" key="1">
    <citation type="journal article" date="2021" name="Environ. Microbiol.">
        <title>Gene family expansions and transcriptome signatures uncover fungal adaptations to wood decay.</title>
        <authorList>
            <person name="Hage H."/>
            <person name="Miyauchi S."/>
            <person name="Viragh M."/>
            <person name="Drula E."/>
            <person name="Min B."/>
            <person name="Chaduli D."/>
            <person name="Navarro D."/>
            <person name="Favel A."/>
            <person name="Norest M."/>
            <person name="Lesage-Meessen L."/>
            <person name="Balint B."/>
            <person name="Merenyi Z."/>
            <person name="de Eugenio L."/>
            <person name="Morin E."/>
            <person name="Martinez A.T."/>
            <person name="Baldrian P."/>
            <person name="Stursova M."/>
            <person name="Martinez M.J."/>
            <person name="Novotny C."/>
            <person name="Magnuson J.K."/>
            <person name="Spatafora J.W."/>
            <person name="Maurice S."/>
            <person name="Pangilinan J."/>
            <person name="Andreopoulos W."/>
            <person name="LaButti K."/>
            <person name="Hundley H."/>
            <person name="Na H."/>
            <person name="Kuo A."/>
            <person name="Barry K."/>
            <person name="Lipzen A."/>
            <person name="Henrissat B."/>
            <person name="Riley R."/>
            <person name="Ahrendt S."/>
            <person name="Nagy L.G."/>
            <person name="Grigoriev I.V."/>
            <person name="Martin F."/>
            <person name="Rosso M.N."/>
        </authorList>
    </citation>
    <scope>NUCLEOTIDE SEQUENCE</scope>
    <source>
        <strain evidence="1">CBS 384.51</strain>
    </source>
</reference>